<dbReference type="Pfam" id="PF00534">
    <property type="entry name" value="Glycos_transf_1"/>
    <property type="match status" value="1"/>
</dbReference>
<accession>A0ABQ1WBW7</accession>
<feature type="domain" description="Glycosyl transferase family 1" evidence="1">
    <location>
        <begin position="181"/>
        <end position="342"/>
    </location>
</feature>
<dbReference type="InterPro" id="IPR001296">
    <property type="entry name" value="Glyco_trans_1"/>
</dbReference>
<evidence type="ECO:0000313" key="4">
    <source>
        <dbReference type="Proteomes" id="UP000605733"/>
    </source>
</evidence>
<organism evidence="3 4">
    <name type="scientific">Christiangramia forsetii</name>
    <dbReference type="NCBI Taxonomy" id="411153"/>
    <lineage>
        <taxon>Bacteria</taxon>
        <taxon>Pseudomonadati</taxon>
        <taxon>Bacteroidota</taxon>
        <taxon>Flavobacteriia</taxon>
        <taxon>Flavobacteriales</taxon>
        <taxon>Flavobacteriaceae</taxon>
        <taxon>Christiangramia</taxon>
    </lineage>
</organism>
<dbReference type="SUPFAM" id="SSF53756">
    <property type="entry name" value="UDP-Glycosyltransferase/glycogen phosphorylase"/>
    <property type="match status" value="1"/>
</dbReference>
<comment type="caution">
    <text evidence="3">The sequence shown here is derived from an EMBL/GenBank/DDBJ whole genome shotgun (WGS) entry which is preliminary data.</text>
</comment>
<dbReference type="PANTHER" id="PTHR12526">
    <property type="entry name" value="GLYCOSYLTRANSFERASE"/>
    <property type="match status" value="1"/>
</dbReference>
<dbReference type="RefSeq" id="WP_011710149.1">
    <property type="nucleotide sequence ID" value="NZ_BMIX01000001.1"/>
</dbReference>
<reference evidence="4" key="1">
    <citation type="journal article" date="2019" name="Int. J. Syst. Evol. Microbiol.">
        <title>The Global Catalogue of Microorganisms (GCM) 10K type strain sequencing project: providing services to taxonomists for standard genome sequencing and annotation.</title>
        <authorList>
            <consortium name="The Broad Institute Genomics Platform"/>
            <consortium name="The Broad Institute Genome Sequencing Center for Infectious Disease"/>
            <person name="Wu L."/>
            <person name="Ma J."/>
        </authorList>
    </citation>
    <scope>NUCLEOTIDE SEQUENCE [LARGE SCALE GENOMIC DNA]</scope>
    <source>
        <strain evidence="4">CGMCC 1.15422</strain>
    </source>
</reference>
<proteinExistence type="predicted"/>
<name>A0ABQ1WBW7_9FLAO</name>
<protein>
    <submittedName>
        <fullName evidence="3">Glycosyl transferase group 1</fullName>
    </submittedName>
</protein>
<dbReference type="Gene3D" id="3.40.50.2000">
    <property type="entry name" value="Glycogen Phosphorylase B"/>
    <property type="match status" value="2"/>
</dbReference>
<dbReference type="Proteomes" id="UP000605733">
    <property type="component" value="Unassembled WGS sequence"/>
</dbReference>
<evidence type="ECO:0000259" key="2">
    <source>
        <dbReference type="Pfam" id="PF13439"/>
    </source>
</evidence>
<dbReference type="CDD" id="cd03801">
    <property type="entry name" value="GT4_PimA-like"/>
    <property type="match status" value="1"/>
</dbReference>
<dbReference type="InterPro" id="IPR028098">
    <property type="entry name" value="Glyco_trans_4-like_N"/>
</dbReference>
<dbReference type="GO" id="GO:0016740">
    <property type="term" value="F:transferase activity"/>
    <property type="evidence" value="ECO:0007669"/>
    <property type="project" value="UniProtKB-KW"/>
</dbReference>
<dbReference type="EMBL" id="BMIX01000001">
    <property type="protein sequence ID" value="GGG25265.1"/>
    <property type="molecule type" value="Genomic_DNA"/>
</dbReference>
<evidence type="ECO:0000313" key="3">
    <source>
        <dbReference type="EMBL" id="GGG25265.1"/>
    </source>
</evidence>
<dbReference type="Pfam" id="PF13439">
    <property type="entry name" value="Glyco_transf_4"/>
    <property type="match status" value="1"/>
</dbReference>
<gene>
    <name evidence="3" type="ORF">GCM10011532_05780</name>
</gene>
<keyword evidence="4" id="KW-1185">Reference proteome</keyword>
<feature type="domain" description="Glycosyltransferase subfamily 4-like N-terminal" evidence="2">
    <location>
        <begin position="16"/>
        <end position="168"/>
    </location>
</feature>
<evidence type="ECO:0000259" key="1">
    <source>
        <dbReference type="Pfam" id="PF00534"/>
    </source>
</evidence>
<sequence length="373" mass="42622">MKEKLKILHLSAARNWGGGENHIENLCREFNGVDASTLNLILCVKNASFHKRLEISDLNFSTAPMLIKFDLRYVYKILKLVRKYHINLIHIHDSTALTLAVMATKLGKLPPFILSKKTSFPIKQRPRTLYKYNHPQIQKILCVSEKTKEVTSNSVKDTSKFTTIYHGTSMNKSSKPPFDLKNRFDIPNNKIVVGMIANHIRAKNLETWVRTINHIINVKNNKDFHFVQIGSFSDRSQKYLDLIKELKLDKHISLLGFIPNASALISQFDISLLTSQSEGIPQFIYESFYYKVPVVSTNVGGIPEIIEDGVNGMLSNPYEAQSLADKLIALSNDNKMMEKFAELSHQKLIENYTTRKMAEQTLAEYKKVLYGKN</sequence>
<dbReference type="PANTHER" id="PTHR12526:SF630">
    <property type="entry name" value="GLYCOSYLTRANSFERASE"/>
    <property type="match status" value="1"/>
</dbReference>
<keyword evidence="3" id="KW-0808">Transferase</keyword>